<feature type="region of interest" description="Disordered" evidence="1">
    <location>
        <begin position="93"/>
        <end position="113"/>
    </location>
</feature>
<accession>A0AAD9I3P2</accession>
<keyword evidence="2" id="KW-0732">Signal</keyword>
<evidence type="ECO:0008006" key="5">
    <source>
        <dbReference type="Google" id="ProtNLM"/>
    </source>
</evidence>
<evidence type="ECO:0000313" key="4">
    <source>
        <dbReference type="Proteomes" id="UP001217918"/>
    </source>
</evidence>
<name>A0AAD9I3P2_9PEZI</name>
<evidence type="ECO:0000313" key="3">
    <source>
        <dbReference type="EMBL" id="KAK2069912.1"/>
    </source>
</evidence>
<feature type="chain" id="PRO_5041901495" description="TLDc domain-containing protein" evidence="2">
    <location>
        <begin position="32"/>
        <end position="365"/>
    </location>
</feature>
<dbReference type="EMBL" id="JAQQPM010000003">
    <property type="protein sequence ID" value="KAK2069912.1"/>
    <property type="molecule type" value="Genomic_DNA"/>
</dbReference>
<protein>
    <recommendedName>
        <fullName evidence="5">TLDc domain-containing protein</fullName>
    </recommendedName>
</protein>
<reference evidence="3" key="1">
    <citation type="journal article" date="2023" name="Mol. Plant Microbe Interact.">
        <title>Elucidating the Obligate Nature and Biological Capacity of an Invasive Fungal Corn Pathogen.</title>
        <authorList>
            <person name="MacCready J.S."/>
            <person name="Roggenkamp E.M."/>
            <person name="Gdanetz K."/>
            <person name="Chilvers M.I."/>
        </authorList>
    </citation>
    <scope>NUCLEOTIDE SEQUENCE</scope>
    <source>
        <strain evidence="3">PM02</strain>
    </source>
</reference>
<gene>
    <name evidence="3" type="ORF">P8C59_004454</name>
</gene>
<comment type="caution">
    <text evidence="3">The sequence shown here is derived from an EMBL/GenBank/DDBJ whole genome shotgun (WGS) entry which is preliminary data.</text>
</comment>
<evidence type="ECO:0000256" key="2">
    <source>
        <dbReference type="SAM" id="SignalP"/>
    </source>
</evidence>
<feature type="signal peptide" evidence="2">
    <location>
        <begin position="1"/>
        <end position="31"/>
    </location>
</feature>
<sequence>MWRATVCSAACQVRLTAWPLAVRLSPLLLDAAVLDFLLCCAVSRDSTSASYGSNPTTVFKSQANEWTLSQDETQKLVDGFPALRDGMCASELEAHDSSSASAEGTGSSGIPDRDRLKLRTAQIHRAQLLGLLASWFQGCIISAPPGLQTAWAKTHGAREFIMLNAKLARETAFVRAREGYGGRVGTRAFHGTPSPLLLSILGDALRVSGSGVFYADQPSYSVPYMRGCGLGSWAKSRFKDGYTVMFGLELTGPRKPHANGESHTRLESDLAIRQIFMIPATATKRSAYQNGWNGGKYGVQATTVTTWAPNKTQPPSARELEGKMREVCEKVKAGDVPGAVLEGTSAEERKDAEGDCIIVGSKEAR</sequence>
<proteinExistence type="predicted"/>
<keyword evidence="4" id="KW-1185">Reference proteome</keyword>
<dbReference type="Proteomes" id="UP001217918">
    <property type="component" value="Unassembled WGS sequence"/>
</dbReference>
<evidence type="ECO:0000256" key="1">
    <source>
        <dbReference type="SAM" id="MobiDB-lite"/>
    </source>
</evidence>
<feature type="compositionally biased region" description="Low complexity" evidence="1">
    <location>
        <begin position="97"/>
        <end position="109"/>
    </location>
</feature>
<organism evidence="3 4">
    <name type="scientific">Phyllachora maydis</name>
    <dbReference type="NCBI Taxonomy" id="1825666"/>
    <lineage>
        <taxon>Eukaryota</taxon>
        <taxon>Fungi</taxon>
        <taxon>Dikarya</taxon>
        <taxon>Ascomycota</taxon>
        <taxon>Pezizomycotina</taxon>
        <taxon>Sordariomycetes</taxon>
        <taxon>Sordariomycetidae</taxon>
        <taxon>Phyllachorales</taxon>
        <taxon>Phyllachoraceae</taxon>
        <taxon>Phyllachora</taxon>
    </lineage>
</organism>
<dbReference type="AlphaFoldDB" id="A0AAD9I3P2"/>